<dbReference type="AlphaFoldDB" id="A0A4U6X2G6"/>
<name>A0A4U6X2G6_9PEZI</name>
<keyword evidence="3" id="KW-1185">Reference proteome</keyword>
<evidence type="ECO:0000313" key="2">
    <source>
        <dbReference type="EMBL" id="TKW48959.1"/>
    </source>
</evidence>
<organism evidence="2 3">
    <name type="scientific">Colletotrichum tanaceti</name>
    <dbReference type="NCBI Taxonomy" id="1306861"/>
    <lineage>
        <taxon>Eukaryota</taxon>
        <taxon>Fungi</taxon>
        <taxon>Dikarya</taxon>
        <taxon>Ascomycota</taxon>
        <taxon>Pezizomycotina</taxon>
        <taxon>Sordariomycetes</taxon>
        <taxon>Hypocreomycetidae</taxon>
        <taxon>Glomerellales</taxon>
        <taxon>Glomerellaceae</taxon>
        <taxon>Colletotrichum</taxon>
        <taxon>Colletotrichum destructivum species complex</taxon>
    </lineage>
</organism>
<dbReference type="EMBL" id="PJEX01000656">
    <property type="protein sequence ID" value="TKW48959.1"/>
    <property type="molecule type" value="Genomic_DNA"/>
</dbReference>
<feature type="compositionally biased region" description="Basic and acidic residues" evidence="1">
    <location>
        <begin position="28"/>
        <end position="41"/>
    </location>
</feature>
<gene>
    <name evidence="2" type="ORF">CTA1_3365</name>
</gene>
<feature type="region of interest" description="Disordered" evidence="1">
    <location>
        <begin position="1"/>
        <end position="70"/>
    </location>
</feature>
<proteinExistence type="predicted"/>
<reference evidence="2 3" key="1">
    <citation type="journal article" date="2019" name="PLoS ONE">
        <title>Comparative genome analysis indicates high evolutionary potential of pathogenicity genes in Colletotrichum tanaceti.</title>
        <authorList>
            <person name="Lelwala R.V."/>
            <person name="Korhonen P.K."/>
            <person name="Young N.D."/>
            <person name="Scott J.B."/>
            <person name="Ades P.A."/>
            <person name="Gasser R.B."/>
            <person name="Taylor P.W.J."/>
        </authorList>
    </citation>
    <scope>NUCLEOTIDE SEQUENCE [LARGE SCALE GENOMIC DNA]</scope>
    <source>
        <strain evidence="2">BRIP57314</strain>
    </source>
</reference>
<evidence type="ECO:0000313" key="3">
    <source>
        <dbReference type="Proteomes" id="UP000310108"/>
    </source>
</evidence>
<dbReference type="STRING" id="1306861.A0A4U6X2G6"/>
<feature type="compositionally biased region" description="Basic and acidic residues" evidence="1">
    <location>
        <begin position="51"/>
        <end position="70"/>
    </location>
</feature>
<sequence>MTESAHVSSHPAVHTNETTARRATTRPIRLENRNRLEETHSKARKRATKTFKADSGKRMGPRGEDRTSFWGKDVEAEGPWVSDCWHNERHITRVAGLRKHGARLGGQLRDGNMRRSDWVRLRAAGHVHSRLCGVSG</sequence>
<protein>
    <submittedName>
        <fullName evidence="2">Uncharacterized protein</fullName>
    </submittedName>
</protein>
<evidence type="ECO:0000256" key="1">
    <source>
        <dbReference type="SAM" id="MobiDB-lite"/>
    </source>
</evidence>
<accession>A0A4U6X2G6</accession>
<comment type="caution">
    <text evidence="2">The sequence shown here is derived from an EMBL/GenBank/DDBJ whole genome shotgun (WGS) entry which is preliminary data.</text>
</comment>
<dbReference type="Proteomes" id="UP000310108">
    <property type="component" value="Unassembled WGS sequence"/>
</dbReference>